<gene>
    <name evidence="1" type="ORF">CVT26_004540</name>
</gene>
<accession>A0A409YIZ2</accession>
<comment type="caution">
    <text evidence="1">The sequence shown here is derived from an EMBL/GenBank/DDBJ whole genome shotgun (WGS) entry which is preliminary data.</text>
</comment>
<organism evidence="1 2">
    <name type="scientific">Gymnopilus dilepis</name>
    <dbReference type="NCBI Taxonomy" id="231916"/>
    <lineage>
        <taxon>Eukaryota</taxon>
        <taxon>Fungi</taxon>
        <taxon>Dikarya</taxon>
        <taxon>Basidiomycota</taxon>
        <taxon>Agaricomycotina</taxon>
        <taxon>Agaricomycetes</taxon>
        <taxon>Agaricomycetidae</taxon>
        <taxon>Agaricales</taxon>
        <taxon>Agaricineae</taxon>
        <taxon>Hymenogastraceae</taxon>
        <taxon>Gymnopilus</taxon>
    </lineage>
</organism>
<proteinExistence type="predicted"/>
<keyword evidence="2" id="KW-1185">Reference proteome</keyword>
<dbReference type="EMBL" id="NHYE01000789">
    <property type="protein sequence ID" value="PPR03013.1"/>
    <property type="molecule type" value="Genomic_DNA"/>
</dbReference>
<reference evidence="1 2" key="1">
    <citation type="journal article" date="2018" name="Evol. Lett.">
        <title>Horizontal gene cluster transfer increased hallucinogenic mushroom diversity.</title>
        <authorList>
            <person name="Reynolds H.T."/>
            <person name="Vijayakumar V."/>
            <person name="Gluck-Thaler E."/>
            <person name="Korotkin H.B."/>
            <person name="Matheny P.B."/>
            <person name="Slot J.C."/>
        </authorList>
    </citation>
    <scope>NUCLEOTIDE SEQUENCE [LARGE SCALE GENOMIC DNA]</scope>
    <source>
        <strain evidence="1 2">SRW20</strain>
    </source>
</reference>
<dbReference type="AlphaFoldDB" id="A0A409YIZ2"/>
<sequence>MSYINEIPPEILATVFEISIYTSGISALRPLSVVCQHWHDIVEQTPRLWGIILLHKHSSPEALQRQITKAKAAPLSITIDPGTRSLKRTANVFQQLSALSRNWVMATVGTDFISSSRWVNLHRSLEELALRRANPAHNEPSLFFDGVDALSKRETRLRSFTATGLPKAWIVGFLGPSILQFRLVNGFCDFVDQSTWSSRPYSRISDTWDYLSRIPNVVNVHLKHLRHNDPRGSALSPVRLSKLENLHVEDVLRVPILLSSIAAPSLQTLVIDRRRTRKDPWGFVFPEYAPMAPFFARWSEPAFLPSNLHTLQLWDCLEVADVPYVIRWLGRLPNLVRLIIGDESNVLRDAPSRLSLDEGENNLYKALAAPISRGDGSLFWLCPSLMILHLEADHHITDLLPIASARGGITPTPHHGIPPPNRLRRIEALLCNTGEKEQIDLLSSLVDQAYCICTTCGLHGMSF</sequence>
<dbReference type="Proteomes" id="UP000284706">
    <property type="component" value="Unassembled WGS sequence"/>
</dbReference>
<dbReference type="Gene3D" id="1.20.1280.50">
    <property type="match status" value="1"/>
</dbReference>
<dbReference type="OrthoDB" id="3062612at2759"/>
<protein>
    <submittedName>
        <fullName evidence="1">Uncharacterized protein</fullName>
    </submittedName>
</protein>
<dbReference type="SUPFAM" id="SSF52047">
    <property type="entry name" value="RNI-like"/>
    <property type="match status" value="1"/>
</dbReference>
<dbReference type="InParanoid" id="A0A409YIZ2"/>
<evidence type="ECO:0000313" key="2">
    <source>
        <dbReference type="Proteomes" id="UP000284706"/>
    </source>
</evidence>
<name>A0A409YIZ2_9AGAR</name>
<evidence type="ECO:0000313" key="1">
    <source>
        <dbReference type="EMBL" id="PPR03013.1"/>
    </source>
</evidence>